<feature type="transmembrane region" description="Helical" evidence="1">
    <location>
        <begin position="136"/>
        <end position="155"/>
    </location>
</feature>
<organism evidence="2 3">
    <name type="scientific">Luteolibacter yonseiensis</name>
    <dbReference type="NCBI Taxonomy" id="1144680"/>
    <lineage>
        <taxon>Bacteria</taxon>
        <taxon>Pseudomonadati</taxon>
        <taxon>Verrucomicrobiota</taxon>
        <taxon>Verrucomicrobiia</taxon>
        <taxon>Verrucomicrobiales</taxon>
        <taxon>Verrucomicrobiaceae</taxon>
        <taxon>Luteolibacter</taxon>
    </lineage>
</organism>
<keyword evidence="1" id="KW-0812">Transmembrane</keyword>
<keyword evidence="1" id="KW-0472">Membrane</keyword>
<protein>
    <submittedName>
        <fullName evidence="2">Uncharacterized protein</fullName>
    </submittedName>
</protein>
<accession>A0A934R6K7</accession>
<evidence type="ECO:0000313" key="3">
    <source>
        <dbReference type="Proteomes" id="UP000600139"/>
    </source>
</evidence>
<gene>
    <name evidence="2" type="ORF">JIN84_12105</name>
</gene>
<keyword evidence="1" id="KW-1133">Transmembrane helix</keyword>
<feature type="transmembrane region" description="Helical" evidence="1">
    <location>
        <begin position="53"/>
        <end position="70"/>
    </location>
</feature>
<dbReference type="AlphaFoldDB" id="A0A934R6K7"/>
<evidence type="ECO:0000256" key="1">
    <source>
        <dbReference type="SAM" id="Phobius"/>
    </source>
</evidence>
<name>A0A934R6K7_9BACT</name>
<sequence length="166" mass="18321">MNATTKNHLPSLLVGILASYFALLLIVSSAILVSLLSGASWGGWWFKNAPGNGFLSAICGSIIGSSIYYIRKLYKTLHLPLPEKRLNNHSMIRFGYAIYYFARPVFAGAFGLIAVVALQAGHKFISQSPDLKETNFLYACTTLGFFIGFSCGKLIKQLETKIRFNE</sequence>
<feature type="transmembrane region" description="Helical" evidence="1">
    <location>
        <begin position="91"/>
        <end position="116"/>
    </location>
</feature>
<reference evidence="2" key="1">
    <citation type="submission" date="2021-01" db="EMBL/GenBank/DDBJ databases">
        <title>Modified the classification status of verrucomicrobia.</title>
        <authorList>
            <person name="Feng X."/>
        </authorList>
    </citation>
    <scope>NUCLEOTIDE SEQUENCE</scope>
    <source>
        <strain evidence="2">JCM 18052</strain>
    </source>
</reference>
<proteinExistence type="predicted"/>
<dbReference type="RefSeq" id="WP_200351301.1">
    <property type="nucleotide sequence ID" value="NZ_BAABHZ010000006.1"/>
</dbReference>
<feature type="transmembrane region" description="Helical" evidence="1">
    <location>
        <begin position="12"/>
        <end position="33"/>
    </location>
</feature>
<comment type="caution">
    <text evidence="2">The sequence shown here is derived from an EMBL/GenBank/DDBJ whole genome shotgun (WGS) entry which is preliminary data.</text>
</comment>
<dbReference type="EMBL" id="JAENIK010000011">
    <property type="protein sequence ID" value="MBK1816360.1"/>
    <property type="molecule type" value="Genomic_DNA"/>
</dbReference>
<evidence type="ECO:0000313" key="2">
    <source>
        <dbReference type="EMBL" id="MBK1816360.1"/>
    </source>
</evidence>
<dbReference type="Proteomes" id="UP000600139">
    <property type="component" value="Unassembled WGS sequence"/>
</dbReference>
<keyword evidence="3" id="KW-1185">Reference proteome</keyword>